<accession>A0A317CQR1</accession>
<reference evidence="2 3" key="1">
    <citation type="submission" date="2018-05" db="EMBL/GenBank/DDBJ databases">
        <title>Leucothrix arctica sp. nov., isolated from Arctic seawater.</title>
        <authorList>
            <person name="Choi A."/>
            <person name="Baek K."/>
        </authorList>
    </citation>
    <scope>NUCLEOTIDE SEQUENCE [LARGE SCALE GENOMIC DNA]</scope>
    <source>
        <strain evidence="2 3">JCM 18388</strain>
    </source>
</reference>
<proteinExistence type="predicted"/>
<dbReference type="PROSITE" id="PS51186">
    <property type="entry name" value="GNAT"/>
    <property type="match status" value="1"/>
</dbReference>
<evidence type="ECO:0000313" key="2">
    <source>
        <dbReference type="EMBL" id="PWR00735.1"/>
    </source>
</evidence>
<evidence type="ECO:0000313" key="3">
    <source>
        <dbReference type="Proteomes" id="UP000245539"/>
    </source>
</evidence>
<dbReference type="GO" id="GO:0016747">
    <property type="term" value="F:acyltransferase activity, transferring groups other than amino-acyl groups"/>
    <property type="evidence" value="ECO:0007669"/>
    <property type="project" value="InterPro"/>
</dbReference>
<protein>
    <submittedName>
        <fullName evidence="2">N-acetyltransferase</fullName>
    </submittedName>
</protein>
<dbReference type="InterPro" id="IPR000182">
    <property type="entry name" value="GNAT_dom"/>
</dbReference>
<dbReference type="SUPFAM" id="SSF55729">
    <property type="entry name" value="Acyl-CoA N-acyltransferases (Nat)"/>
    <property type="match status" value="1"/>
</dbReference>
<evidence type="ECO:0000259" key="1">
    <source>
        <dbReference type="PROSITE" id="PS51186"/>
    </source>
</evidence>
<dbReference type="Pfam" id="PF00583">
    <property type="entry name" value="Acetyltransf_1"/>
    <property type="match status" value="1"/>
</dbReference>
<dbReference type="AlphaFoldDB" id="A0A317CQR1"/>
<sequence>MEIVFKQVNLKRHFNLCYEFRRDSHFCSFGTYEGYEESVIGYQEKIQQRLNNPSWHYLHIWHEQKIIGQLEFKSFSFLENTGYVHLIYVIPEFRGLGVADKAEMLIAEKLKNQGCVQSLLSVSRENERAVRHYRRFD</sequence>
<dbReference type="Gene3D" id="3.40.630.30">
    <property type="match status" value="1"/>
</dbReference>
<dbReference type="Proteomes" id="UP000245539">
    <property type="component" value="Unassembled WGS sequence"/>
</dbReference>
<comment type="caution">
    <text evidence="2">The sequence shown here is derived from an EMBL/GenBank/DDBJ whole genome shotgun (WGS) entry which is preliminary data.</text>
</comment>
<keyword evidence="2" id="KW-0808">Transferase</keyword>
<dbReference type="RefSeq" id="WP_109835716.1">
    <property type="nucleotide sequence ID" value="NZ_QGKM01000001.1"/>
</dbReference>
<dbReference type="EMBL" id="QGKM01000001">
    <property type="protein sequence ID" value="PWR00735.1"/>
    <property type="molecule type" value="Genomic_DNA"/>
</dbReference>
<organism evidence="2 3">
    <name type="scientific">Leucothrix pacifica</name>
    <dbReference type="NCBI Taxonomy" id="1247513"/>
    <lineage>
        <taxon>Bacteria</taxon>
        <taxon>Pseudomonadati</taxon>
        <taxon>Pseudomonadota</taxon>
        <taxon>Gammaproteobacteria</taxon>
        <taxon>Thiotrichales</taxon>
        <taxon>Thiotrichaceae</taxon>
        <taxon>Leucothrix</taxon>
    </lineage>
</organism>
<gene>
    <name evidence="2" type="ORF">DKW60_00570</name>
</gene>
<keyword evidence="3" id="KW-1185">Reference proteome</keyword>
<dbReference type="OrthoDB" id="1821130at2"/>
<dbReference type="InterPro" id="IPR016181">
    <property type="entry name" value="Acyl_CoA_acyltransferase"/>
</dbReference>
<name>A0A317CQR1_9GAMM</name>
<dbReference type="CDD" id="cd04301">
    <property type="entry name" value="NAT_SF"/>
    <property type="match status" value="1"/>
</dbReference>
<feature type="domain" description="N-acetyltransferase" evidence="1">
    <location>
        <begin position="18"/>
        <end position="137"/>
    </location>
</feature>